<dbReference type="InterPro" id="IPR029058">
    <property type="entry name" value="AB_hydrolase_fold"/>
</dbReference>
<name>A0A9E9LWU0_9BURK</name>
<dbReference type="EMBL" id="CP098242">
    <property type="protein sequence ID" value="WAW11210.1"/>
    <property type="molecule type" value="Genomic_DNA"/>
</dbReference>
<evidence type="ECO:0000259" key="2">
    <source>
        <dbReference type="Pfam" id="PF00326"/>
    </source>
</evidence>
<evidence type="ECO:0000313" key="3">
    <source>
        <dbReference type="EMBL" id="WAW11210.1"/>
    </source>
</evidence>
<dbReference type="PROSITE" id="PS00708">
    <property type="entry name" value="PRO_ENDOPEP_SER"/>
    <property type="match status" value="1"/>
</dbReference>
<dbReference type="GO" id="GO:0006508">
    <property type="term" value="P:proteolysis"/>
    <property type="evidence" value="ECO:0007669"/>
    <property type="project" value="InterPro"/>
</dbReference>
<dbReference type="Gene3D" id="3.40.50.1820">
    <property type="entry name" value="alpha/beta hydrolase"/>
    <property type="match status" value="1"/>
</dbReference>
<protein>
    <submittedName>
        <fullName evidence="3">Alpha/beta hydrolase</fullName>
    </submittedName>
</protein>
<keyword evidence="1 3" id="KW-0378">Hydrolase</keyword>
<evidence type="ECO:0000313" key="4">
    <source>
        <dbReference type="Proteomes" id="UP001156215"/>
    </source>
</evidence>
<evidence type="ECO:0000256" key="1">
    <source>
        <dbReference type="ARBA" id="ARBA00022801"/>
    </source>
</evidence>
<dbReference type="RefSeq" id="WP_269310321.1">
    <property type="nucleotide sequence ID" value="NZ_CP098242.1"/>
</dbReference>
<dbReference type="KEGG" id="ovb:NB640_06160"/>
<dbReference type="GO" id="GO:0004252">
    <property type="term" value="F:serine-type endopeptidase activity"/>
    <property type="evidence" value="ECO:0007669"/>
    <property type="project" value="InterPro"/>
</dbReference>
<feature type="domain" description="Peptidase S9 prolyl oligopeptidase catalytic" evidence="2">
    <location>
        <begin position="101"/>
        <end position="256"/>
    </location>
</feature>
<dbReference type="PANTHER" id="PTHR12277:SF81">
    <property type="entry name" value="PROTEIN ABHD13"/>
    <property type="match status" value="1"/>
</dbReference>
<dbReference type="Pfam" id="PF00326">
    <property type="entry name" value="Peptidase_S9"/>
    <property type="match status" value="1"/>
</dbReference>
<proteinExistence type="predicted"/>
<dbReference type="AlphaFoldDB" id="A0A9E9LWU0"/>
<reference evidence="3" key="1">
    <citation type="journal article" date="2022" name="Front. Microbiol.">
        <title>New perspectives on an old grouping: The genomic and phenotypic variability of Oxalobacter formigenes and the implications for calcium oxalate stone prevention.</title>
        <authorList>
            <person name="Chmiel J.A."/>
            <person name="Carr C."/>
            <person name="Stuivenberg G.A."/>
            <person name="Venema R."/>
            <person name="Chanyi R.M."/>
            <person name="Al K.F."/>
            <person name="Giguere D."/>
            <person name="Say H."/>
            <person name="Akouris P.P."/>
            <person name="Dominguez Romero S.A."/>
            <person name="Kwong A."/>
            <person name="Tai V."/>
            <person name="Koval S.F."/>
            <person name="Razvi H."/>
            <person name="Bjazevic J."/>
            <person name="Burton J.P."/>
        </authorList>
    </citation>
    <scope>NUCLEOTIDE SEQUENCE</scope>
    <source>
        <strain evidence="3">WoOx3</strain>
    </source>
</reference>
<dbReference type="Proteomes" id="UP001156215">
    <property type="component" value="Chromosome"/>
</dbReference>
<organism evidence="3 4">
    <name type="scientific">Oxalobacter vibrioformis</name>
    <dbReference type="NCBI Taxonomy" id="933080"/>
    <lineage>
        <taxon>Bacteria</taxon>
        <taxon>Pseudomonadati</taxon>
        <taxon>Pseudomonadota</taxon>
        <taxon>Betaproteobacteria</taxon>
        <taxon>Burkholderiales</taxon>
        <taxon>Oxalobacteraceae</taxon>
        <taxon>Oxalobacter</taxon>
    </lineage>
</organism>
<dbReference type="PANTHER" id="PTHR12277">
    <property type="entry name" value="ALPHA/BETA HYDROLASE DOMAIN-CONTAINING PROTEIN"/>
    <property type="match status" value="1"/>
</dbReference>
<dbReference type="InterPro" id="IPR002471">
    <property type="entry name" value="Pept_S9_AS"/>
</dbReference>
<dbReference type="InterPro" id="IPR001375">
    <property type="entry name" value="Peptidase_S9_cat"/>
</dbReference>
<keyword evidence="4" id="KW-1185">Reference proteome</keyword>
<dbReference type="SUPFAM" id="SSF53474">
    <property type="entry name" value="alpha/beta-Hydrolases"/>
    <property type="match status" value="1"/>
</dbReference>
<sequence length="257" mass="28561">MYSDFYFPDRINYDSPHRLGLAYEEVAFASADGTMLWGWFIPARGIDKPGNAKGTVIHMHGNAQNLTAHWGFAEWVPDREFNLFVFDYRGFGKSQGEPDPKGIFEDAVAAIDYVRNRTDIDTGKLFVFGQSLGGMLAIASAAANPGGIRAVLAEAPAHSYSMWMNDRLPGAGDILDDTYTAGAYVARLAPIPLLLLHGTNDRVVPYPHSVRLLTEANDPVDLVTIEHGEHVDAMTDRYGRHYQDMMITFFDESLKKD</sequence>
<gene>
    <name evidence="3" type="ORF">NB640_06160</name>
</gene>
<accession>A0A9E9LWU0</accession>